<proteinExistence type="predicted"/>
<name>A0A5N5TBZ3_9CRUS</name>
<dbReference type="OrthoDB" id="6334745at2759"/>
<evidence type="ECO:0000256" key="9">
    <source>
        <dbReference type="ARBA" id="ARBA00023242"/>
    </source>
</evidence>
<evidence type="ECO:0000256" key="3">
    <source>
        <dbReference type="ARBA" id="ARBA00022737"/>
    </source>
</evidence>
<dbReference type="Pfam" id="PF00096">
    <property type="entry name" value="zf-C2H2"/>
    <property type="match status" value="2"/>
</dbReference>
<dbReference type="FunFam" id="3.30.160.60:FF:000065">
    <property type="entry name" value="B-cell CLL/lymphoma 6, member B"/>
    <property type="match status" value="1"/>
</dbReference>
<evidence type="ECO:0000256" key="6">
    <source>
        <dbReference type="ARBA" id="ARBA00023015"/>
    </source>
</evidence>
<comment type="subcellular location">
    <subcellularLocation>
        <location evidence="1">Nucleus</location>
    </subcellularLocation>
</comment>
<protein>
    <submittedName>
        <fullName evidence="12">Zinc finger protein</fullName>
    </submittedName>
</protein>
<accession>A0A5N5TBZ3</accession>
<evidence type="ECO:0000259" key="11">
    <source>
        <dbReference type="PROSITE" id="PS50157"/>
    </source>
</evidence>
<dbReference type="FunFam" id="3.30.160.60:FF:000213">
    <property type="entry name" value="Zinc finger protein 624"/>
    <property type="match status" value="1"/>
</dbReference>
<dbReference type="Gene3D" id="3.30.160.60">
    <property type="entry name" value="Classic Zinc Finger"/>
    <property type="match status" value="3"/>
</dbReference>
<evidence type="ECO:0000256" key="5">
    <source>
        <dbReference type="ARBA" id="ARBA00022833"/>
    </source>
</evidence>
<dbReference type="Proteomes" id="UP000326759">
    <property type="component" value="Unassembled WGS sequence"/>
</dbReference>
<dbReference type="EMBL" id="SEYY01007510">
    <property type="protein sequence ID" value="KAB7502440.1"/>
    <property type="molecule type" value="Genomic_DNA"/>
</dbReference>
<dbReference type="InterPro" id="IPR036236">
    <property type="entry name" value="Znf_C2H2_sf"/>
</dbReference>
<dbReference type="GO" id="GO:0000981">
    <property type="term" value="F:DNA-binding transcription factor activity, RNA polymerase II-specific"/>
    <property type="evidence" value="ECO:0007669"/>
    <property type="project" value="TreeGrafter"/>
</dbReference>
<keyword evidence="3" id="KW-0677">Repeat</keyword>
<dbReference type="PROSITE" id="PS00028">
    <property type="entry name" value="ZINC_FINGER_C2H2_1"/>
    <property type="match status" value="2"/>
</dbReference>
<evidence type="ECO:0000256" key="4">
    <source>
        <dbReference type="ARBA" id="ARBA00022771"/>
    </source>
</evidence>
<keyword evidence="8" id="KW-0804">Transcription</keyword>
<evidence type="ECO:0000256" key="10">
    <source>
        <dbReference type="PROSITE-ProRule" id="PRU00042"/>
    </source>
</evidence>
<evidence type="ECO:0000256" key="7">
    <source>
        <dbReference type="ARBA" id="ARBA00023125"/>
    </source>
</evidence>
<sequence length="86" mass="9963">MVWLGETPYSCEECGKTFAFQQSYHKHVFYHTDEKPHICPHCNRAFKEMSTLHNHVRIHTGEKPFACSTCGMVITRVVNVLKDLIP</sequence>
<dbReference type="PROSITE" id="PS50157">
    <property type="entry name" value="ZINC_FINGER_C2H2_2"/>
    <property type="match status" value="2"/>
</dbReference>
<dbReference type="GO" id="GO:0003677">
    <property type="term" value="F:DNA binding"/>
    <property type="evidence" value="ECO:0007669"/>
    <property type="project" value="UniProtKB-KW"/>
</dbReference>
<comment type="caution">
    <text evidence="12">The sequence shown here is derived from an EMBL/GenBank/DDBJ whole genome shotgun (WGS) entry which is preliminary data.</text>
</comment>
<evidence type="ECO:0000313" key="12">
    <source>
        <dbReference type="EMBL" id="KAB7502440.1"/>
    </source>
</evidence>
<dbReference type="SUPFAM" id="SSF57667">
    <property type="entry name" value="beta-beta-alpha zinc fingers"/>
    <property type="match status" value="1"/>
</dbReference>
<reference evidence="12 13" key="1">
    <citation type="journal article" date="2019" name="PLoS Biol.">
        <title>Sex chromosomes control vertical transmission of feminizing Wolbachia symbionts in an isopod.</title>
        <authorList>
            <person name="Becking T."/>
            <person name="Chebbi M.A."/>
            <person name="Giraud I."/>
            <person name="Moumen B."/>
            <person name="Laverre T."/>
            <person name="Caubet Y."/>
            <person name="Peccoud J."/>
            <person name="Gilbert C."/>
            <person name="Cordaux R."/>
        </authorList>
    </citation>
    <scope>NUCLEOTIDE SEQUENCE [LARGE SCALE GENOMIC DNA]</scope>
    <source>
        <strain evidence="12">ANa2</strain>
        <tissue evidence="12">Whole body excluding digestive tract and cuticle</tissue>
    </source>
</reference>
<dbReference type="InterPro" id="IPR013087">
    <property type="entry name" value="Znf_C2H2_type"/>
</dbReference>
<dbReference type="GO" id="GO:0008270">
    <property type="term" value="F:zinc ion binding"/>
    <property type="evidence" value="ECO:0007669"/>
    <property type="project" value="UniProtKB-KW"/>
</dbReference>
<keyword evidence="7" id="KW-0238">DNA-binding</keyword>
<gene>
    <name evidence="12" type="ORF">Anas_03714</name>
</gene>
<feature type="domain" description="C2H2-type" evidence="11">
    <location>
        <begin position="37"/>
        <end position="64"/>
    </location>
</feature>
<feature type="domain" description="C2H2-type" evidence="11">
    <location>
        <begin position="9"/>
        <end position="36"/>
    </location>
</feature>
<keyword evidence="9" id="KW-0539">Nucleus</keyword>
<evidence type="ECO:0000256" key="1">
    <source>
        <dbReference type="ARBA" id="ARBA00004123"/>
    </source>
</evidence>
<keyword evidence="6" id="KW-0805">Transcription regulation</keyword>
<organism evidence="12 13">
    <name type="scientific">Armadillidium nasatum</name>
    <dbReference type="NCBI Taxonomy" id="96803"/>
    <lineage>
        <taxon>Eukaryota</taxon>
        <taxon>Metazoa</taxon>
        <taxon>Ecdysozoa</taxon>
        <taxon>Arthropoda</taxon>
        <taxon>Crustacea</taxon>
        <taxon>Multicrustacea</taxon>
        <taxon>Malacostraca</taxon>
        <taxon>Eumalacostraca</taxon>
        <taxon>Peracarida</taxon>
        <taxon>Isopoda</taxon>
        <taxon>Oniscidea</taxon>
        <taxon>Crinocheta</taxon>
        <taxon>Armadillidiidae</taxon>
        <taxon>Armadillidium</taxon>
    </lineage>
</organism>
<dbReference type="PANTHER" id="PTHR24394:SF44">
    <property type="entry name" value="ZINC FINGER PROTEIN 271-LIKE"/>
    <property type="match status" value="1"/>
</dbReference>
<evidence type="ECO:0000256" key="8">
    <source>
        <dbReference type="ARBA" id="ARBA00023163"/>
    </source>
</evidence>
<keyword evidence="4 10" id="KW-0863">Zinc-finger</keyword>
<keyword evidence="2" id="KW-0479">Metal-binding</keyword>
<evidence type="ECO:0000313" key="13">
    <source>
        <dbReference type="Proteomes" id="UP000326759"/>
    </source>
</evidence>
<dbReference type="SMART" id="SM00355">
    <property type="entry name" value="ZnF_C2H2"/>
    <property type="match status" value="2"/>
</dbReference>
<dbReference type="GO" id="GO:0005634">
    <property type="term" value="C:nucleus"/>
    <property type="evidence" value="ECO:0007669"/>
    <property type="project" value="UniProtKB-SubCell"/>
</dbReference>
<dbReference type="PANTHER" id="PTHR24394">
    <property type="entry name" value="ZINC FINGER PROTEIN"/>
    <property type="match status" value="1"/>
</dbReference>
<dbReference type="AlphaFoldDB" id="A0A5N5TBZ3"/>
<keyword evidence="5" id="KW-0862">Zinc</keyword>
<evidence type="ECO:0000256" key="2">
    <source>
        <dbReference type="ARBA" id="ARBA00022723"/>
    </source>
</evidence>
<keyword evidence="13" id="KW-1185">Reference proteome</keyword>